<sequence length="148" mass="16347">CKITTSLINLGGTEVTESIYDMNNSTSSNTTSSTTLPNAIMSGLADMGVSSFTLMLNTNDTRDVVTISGQSGWYEGSSHIFNKLSPTYLGKANLRKLDANVPNDVDFEIWLTLASVHEVNDRMQNSLYGYFIGKMLAFLVVEWFVRNN</sequence>
<accession>A0A699QTW2</accession>
<evidence type="ECO:0000256" key="1">
    <source>
        <dbReference type="SAM" id="Phobius"/>
    </source>
</evidence>
<reference evidence="2" key="1">
    <citation type="journal article" date="2019" name="Sci. Rep.">
        <title>Draft genome of Tanacetum cinerariifolium, the natural source of mosquito coil.</title>
        <authorList>
            <person name="Yamashiro T."/>
            <person name="Shiraishi A."/>
            <person name="Satake H."/>
            <person name="Nakayama K."/>
        </authorList>
    </citation>
    <scope>NUCLEOTIDE SEQUENCE</scope>
</reference>
<comment type="caution">
    <text evidence="2">The sequence shown here is derived from an EMBL/GenBank/DDBJ whole genome shotgun (WGS) entry which is preliminary data.</text>
</comment>
<proteinExistence type="predicted"/>
<dbReference type="EMBL" id="BKCJ011059988">
    <property type="protein sequence ID" value="GFC77210.1"/>
    <property type="molecule type" value="Genomic_DNA"/>
</dbReference>
<keyword evidence="1" id="KW-1133">Transmembrane helix</keyword>
<evidence type="ECO:0000313" key="2">
    <source>
        <dbReference type="EMBL" id="GFC77210.1"/>
    </source>
</evidence>
<organism evidence="2">
    <name type="scientific">Tanacetum cinerariifolium</name>
    <name type="common">Dalmatian daisy</name>
    <name type="synonym">Chrysanthemum cinerariifolium</name>
    <dbReference type="NCBI Taxonomy" id="118510"/>
    <lineage>
        <taxon>Eukaryota</taxon>
        <taxon>Viridiplantae</taxon>
        <taxon>Streptophyta</taxon>
        <taxon>Embryophyta</taxon>
        <taxon>Tracheophyta</taxon>
        <taxon>Spermatophyta</taxon>
        <taxon>Magnoliopsida</taxon>
        <taxon>eudicotyledons</taxon>
        <taxon>Gunneridae</taxon>
        <taxon>Pentapetalae</taxon>
        <taxon>asterids</taxon>
        <taxon>campanulids</taxon>
        <taxon>Asterales</taxon>
        <taxon>Asteraceae</taxon>
        <taxon>Asteroideae</taxon>
        <taxon>Anthemideae</taxon>
        <taxon>Anthemidinae</taxon>
        <taxon>Tanacetum</taxon>
    </lineage>
</organism>
<dbReference type="AlphaFoldDB" id="A0A699QTW2"/>
<name>A0A699QTW2_TANCI</name>
<keyword evidence="1" id="KW-0472">Membrane</keyword>
<keyword evidence="1" id="KW-0812">Transmembrane</keyword>
<feature type="transmembrane region" description="Helical" evidence="1">
    <location>
        <begin position="127"/>
        <end position="145"/>
    </location>
</feature>
<gene>
    <name evidence="2" type="ORF">Tci_849180</name>
</gene>
<feature type="non-terminal residue" evidence="2">
    <location>
        <position position="1"/>
    </location>
</feature>
<protein>
    <submittedName>
        <fullName evidence="2">Uncharacterized protein</fullName>
    </submittedName>
</protein>